<proteinExistence type="predicted"/>
<dbReference type="EMBL" id="JBDPZD010000002">
    <property type="protein sequence ID" value="MEO3691003.1"/>
    <property type="molecule type" value="Genomic_DNA"/>
</dbReference>
<dbReference type="Pfam" id="PF02738">
    <property type="entry name" value="MoCoBD_1"/>
    <property type="match status" value="1"/>
</dbReference>
<feature type="domain" description="Aldehyde oxidase/xanthine dehydrogenase a/b hammerhead" evidence="1">
    <location>
        <begin position="199"/>
        <end position="287"/>
    </location>
</feature>
<gene>
    <name evidence="2" type="ORF">ABDJ85_05930</name>
</gene>
<accession>A0ABV0FZW8</accession>
<dbReference type="PIRSF" id="PIRSF036389">
    <property type="entry name" value="IOR_B"/>
    <property type="match status" value="1"/>
</dbReference>
<evidence type="ECO:0000313" key="2">
    <source>
        <dbReference type="EMBL" id="MEO3691003.1"/>
    </source>
</evidence>
<dbReference type="InterPro" id="IPR037165">
    <property type="entry name" value="AldOxase/xan_DH_Mopterin-bd_sf"/>
</dbReference>
<dbReference type="Gene3D" id="3.30.365.10">
    <property type="entry name" value="Aldehyde oxidase/xanthine dehydrogenase, molybdopterin binding domain"/>
    <property type="match status" value="4"/>
</dbReference>
<dbReference type="Gene3D" id="3.90.1170.50">
    <property type="entry name" value="Aldehyde oxidase/xanthine dehydrogenase, a/b hammerhead"/>
    <property type="match status" value="1"/>
</dbReference>
<dbReference type="RefSeq" id="WP_347703846.1">
    <property type="nucleotide sequence ID" value="NZ_JBDPZD010000002.1"/>
</dbReference>
<evidence type="ECO:0000313" key="3">
    <source>
        <dbReference type="Proteomes" id="UP001495147"/>
    </source>
</evidence>
<reference evidence="2 3" key="1">
    <citation type="submission" date="2024-05" db="EMBL/GenBank/DDBJ databases">
        <title>Roseateles sp. DJS-2-20 16S ribosomal RNA gene Genome sequencing and assembly.</title>
        <authorList>
            <person name="Woo H."/>
        </authorList>
    </citation>
    <scope>NUCLEOTIDE SEQUENCE [LARGE SCALE GENOMIC DNA]</scope>
    <source>
        <strain evidence="2 3">DJS-2-20</strain>
    </source>
</reference>
<dbReference type="InterPro" id="IPR006311">
    <property type="entry name" value="TAT_signal"/>
</dbReference>
<keyword evidence="3" id="KW-1185">Reference proteome</keyword>
<dbReference type="PANTHER" id="PTHR47495">
    <property type="entry name" value="ALDEHYDE DEHYDROGENASE"/>
    <property type="match status" value="1"/>
</dbReference>
<dbReference type="InterPro" id="IPR052516">
    <property type="entry name" value="N-heterocyclic_Hydroxylase"/>
</dbReference>
<dbReference type="SMART" id="SM01008">
    <property type="entry name" value="Ald_Xan_dh_C"/>
    <property type="match status" value="1"/>
</dbReference>
<dbReference type="Pfam" id="PF20256">
    <property type="entry name" value="MoCoBD_2"/>
    <property type="match status" value="2"/>
</dbReference>
<dbReference type="InterPro" id="IPR012368">
    <property type="entry name" value="OxRdtase_Mopterin-bd_su_IorB"/>
</dbReference>
<organism evidence="2 3">
    <name type="scientific">Roseateles paludis</name>
    <dbReference type="NCBI Taxonomy" id="3145238"/>
    <lineage>
        <taxon>Bacteria</taxon>
        <taxon>Pseudomonadati</taxon>
        <taxon>Pseudomonadota</taxon>
        <taxon>Betaproteobacteria</taxon>
        <taxon>Burkholderiales</taxon>
        <taxon>Sphaerotilaceae</taxon>
        <taxon>Roseateles</taxon>
    </lineage>
</organism>
<evidence type="ECO:0000259" key="1">
    <source>
        <dbReference type="SMART" id="SM01008"/>
    </source>
</evidence>
<dbReference type="InterPro" id="IPR000674">
    <property type="entry name" value="Ald_Oxase/Xan_DH_a/b"/>
</dbReference>
<dbReference type="InterPro" id="IPR008274">
    <property type="entry name" value="AldOxase/xan_DH_MoCoBD1"/>
</dbReference>
<dbReference type="Proteomes" id="UP001495147">
    <property type="component" value="Unassembled WGS sequence"/>
</dbReference>
<protein>
    <submittedName>
        <fullName evidence="2">Molybdopterin cofactor-binding domain-containing protein</fullName>
    </submittedName>
</protein>
<comment type="caution">
    <text evidence="2">The sequence shown here is derived from an EMBL/GenBank/DDBJ whole genome shotgun (WGS) entry which is preliminary data.</text>
</comment>
<dbReference type="PROSITE" id="PS51318">
    <property type="entry name" value="TAT"/>
    <property type="match status" value="1"/>
</dbReference>
<name>A0ABV0FZW8_9BURK</name>
<dbReference type="PANTHER" id="PTHR47495:SF2">
    <property type="entry name" value="ALDEHYDE DEHYDROGENASE"/>
    <property type="match status" value="1"/>
</dbReference>
<dbReference type="InterPro" id="IPR046867">
    <property type="entry name" value="AldOxase/xan_DH_MoCoBD2"/>
</dbReference>
<sequence length="741" mass="77146">MNSALQRREFLAVTGGLTLGFCLPRGAEAAISTAVNTWLTVGSDDGITLAIGASEMGQGSFSGLGQVLCEDLMVNPARVKFVPALPSLASPAPVGVAINTVGSSVTRNNFWRLRDAGAIAREMLVSSAMAEVADSARANFSVSDGVVTHTPSGRRFSYGQLAARAATMPVPASAPLVPDSQLRYIGKPVPRSDIPAKVDGSTIYGLDVRLPGMVYAVIRHCPSLGGILAATPSKPSGVLAVVPTKVAAGTARGLEAVGNVNAVAAVAGTTWDAWQAAKRLSLKWALPANAAALNTAQFMTDAQALMASAPAYVAGGANPPGTAYTVERQGTPEAAISGADRQLDATYSLPYVAHACMEVLNCTVDFQAGVKCEVWAPTQSAKSALTLVMALTGMTAAQVTIHVTALGGGLGRKAEMDFISQAVQVGMAIGTTFGKPVKLMWPREEDFTHDQYRPMALVRVRAGLNKTGQVLGWAYRNVSPSILGQRGSTLPATGDSQGYEGANALPYDFGSRLTEWVSHTAPIPVGFWRSVGASINTFAVESMVDEMAQAAGLDPYQYRRARLTNPRWTAVLDAAAQAAGWGSAAPSGRARGIAIGTAFNSIVAQVVEVTKSSTGAPKVTRVWLAIDCGWVVNPNSVEAQLMGGVIHGLNAALYGRQTFSNGAAQNKNFNTNRMLRLNEAPQVSVTLMPQPTTLDRSAAMGGVGELGVPTLAPALANAWARLTGTRVRSLPFVPGATMGDG</sequence>
<dbReference type="SUPFAM" id="SSF56003">
    <property type="entry name" value="Molybdenum cofactor-binding domain"/>
    <property type="match status" value="2"/>
</dbReference>